<dbReference type="RefSeq" id="WP_344259721.1">
    <property type="nucleotide sequence ID" value="NZ_BAAAMJ010000010.1"/>
</dbReference>
<evidence type="ECO:0000313" key="2">
    <source>
        <dbReference type="EMBL" id="GAA1905966.1"/>
    </source>
</evidence>
<dbReference type="InterPro" id="IPR036736">
    <property type="entry name" value="ACP-like_sf"/>
</dbReference>
<feature type="domain" description="Carrier" evidence="1">
    <location>
        <begin position="1"/>
        <end position="76"/>
    </location>
</feature>
<name>A0ABN2NYB1_9ACTN</name>
<dbReference type="EMBL" id="BAAAMJ010000010">
    <property type="protein sequence ID" value="GAA1905966.1"/>
    <property type="molecule type" value="Genomic_DNA"/>
</dbReference>
<dbReference type="InterPro" id="IPR009081">
    <property type="entry name" value="PP-bd_ACP"/>
</dbReference>
<evidence type="ECO:0000313" key="3">
    <source>
        <dbReference type="Proteomes" id="UP001501303"/>
    </source>
</evidence>
<sequence>MSADRVVAEVVEQLLDVDAAELTPATVLGEIEGWDSVNQMRVLVFLERELDAALDYERFMGSASLGELADVVADAITGTGTAA</sequence>
<keyword evidence="3" id="KW-1185">Reference proteome</keyword>
<organism evidence="2 3">
    <name type="scientific">Streptomyces sodiiphilus</name>
    <dbReference type="NCBI Taxonomy" id="226217"/>
    <lineage>
        <taxon>Bacteria</taxon>
        <taxon>Bacillati</taxon>
        <taxon>Actinomycetota</taxon>
        <taxon>Actinomycetes</taxon>
        <taxon>Kitasatosporales</taxon>
        <taxon>Streptomycetaceae</taxon>
        <taxon>Streptomyces</taxon>
    </lineage>
</organism>
<dbReference type="Proteomes" id="UP001501303">
    <property type="component" value="Unassembled WGS sequence"/>
</dbReference>
<comment type="caution">
    <text evidence="2">The sequence shown here is derived from an EMBL/GenBank/DDBJ whole genome shotgun (WGS) entry which is preliminary data.</text>
</comment>
<dbReference type="SUPFAM" id="SSF47336">
    <property type="entry name" value="ACP-like"/>
    <property type="match status" value="1"/>
</dbReference>
<evidence type="ECO:0000259" key="1">
    <source>
        <dbReference type="PROSITE" id="PS50075"/>
    </source>
</evidence>
<protein>
    <recommendedName>
        <fullName evidence="1">Carrier domain-containing protein</fullName>
    </recommendedName>
</protein>
<reference evidence="2 3" key="1">
    <citation type="journal article" date="2019" name="Int. J. Syst. Evol. Microbiol.">
        <title>The Global Catalogue of Microorganisms (GCM) 10K type strain sequencing project: providing services to taxonomists for standard genome sequencing and annotation.</title>
        <authorList>
            <consortium name="The Broad Institute Genomics Platform"/>
            <consortium name="The Broad Institute Genome Sequencing Center for Infectious Disease"/>
            <person name="Wu L."/>
            <person name="Ma J."/>
        </authorList>
    </citation>
    <scope>NUCLEOTIDE SEQUENCE [LARGE SCALE GENOMIC DNA]</scope>
    <source>
        <strain evidence="2 3">JCM 13581</strain>
    </source>
</reference>
<proteinExistence type="predicted"/>
<dbReference type="Pfam" id="PF00550">
    <property type="entry name" value="PP-binding"/>
    <property type="match status" value="1"/>
</dbReference>
<dbReference type="PROSITE" id="PS50075">
    <property type="entry name" value="CARRIER"/>
    <property type="match status" value="1"/>
</dbReference>
<gene>
    <name evidence="2" type="ORF">GCM10009716_14900</name>
</gene>
<dbReference type="Gene3D" id="1.10.1200.10">
    <property type="entry name" value="ACP-like"/>
    <property type="match status" value="1"/>
</dbReference>
<accession>A0ABN2NYB1</accession>